<evidence type="ECO:0000313" key="5">
    <source>
        <dbReference type="EMBL" id="PPA93852.1"/>
    </source>
</evidence>
<comment type="similarity">
    <text evidence="1">Belongs to the CdaR family.</text>
</comment>
<reference evidence="5 6" key="1">
    <citation type="submission" date="2018-02" db="EMBL/GenBank/DDBJ databases">
        <title>Comparative analysis of genomes of three Brevibacillus laterosporus strains producers of potent antimicrobials isolated from silage.</title>
        <authorList>
            <person name="Kojic M."/>
            <person name="Miljkovic M."/>
            <person name="Studholme D."/>
            <person name="Filipic B."/>
        </authorList>
    </citation>
    <scope>NUCLEOTIDE SEQUENCE [LARGE SCALE GENOMIC DNA]</scope>
    <source>
        <strain evidence="5 6">BGSP11</strain>
    </source>
</reference>
<dbReference type="InterPro" id="IPR041522">
    <property type="entry name" value="CdaR_GGDEF"/>
</dbReference>
<evidence type="ECO:0000313" key="6">
    <source>
        <dbReference type="Proteomes" id="UP000239759"/>
    </source>
</evidence>
<name>A0AAP8U4D2_BRELA</name>
<comment type="caution">
    <text evidence="5">The sequence shown here is derived from an EMBL/GenBank/DDBJ whole genome shotgun (WGS) entry which is preliminary data.</text>
</comment>
<evidence type="ECO:0000259" key="2">
    <source>
        <dbReference type="Pfam" id="PF07905"/>
    </source>
</evidence>
<organism evidence="5 6">
    <name type="scientific">Brevibacillus laterosporus</name>
    <name type="common">Bacillus laterosporus</name>
    <dbReference type="NCBI Taxonomy" id="1465"/>
    <lineage>
        <taxon>Bacteria</taxon>
        <taxon>Bacillati</taxon>
        <taxon>Bacillota</taxon>
        <taxon>Bacilli</taxon>
        <taxon>Bacillales</taxon>
        <taxon>Paenibacillaceae</taxon>
        <taxon>Brevibacillus</taxon>
    </lineage>
</organism>
<dbReference type="Proteomes" id="UP000239759">
    <property type="component" value="Unassembled WGS sequence"/>
</dbReference>
<evidence type="ECO:0000259" key="3">
    <source>
        <dbReference type="Pfam" id="PF13556"/>
    </source>
</evidence>
<dbReference type="PANTHER" id="PTHR33744">
    <property type="entry name" value="CARBOHYDRATE DIACID REGULATOR"/>
    <property type="match status" value="1"/>
</dbReference>
<protein>
    <submittedName>
        <fullName evidence="5">PucR family transcriptional regulator</fullName>
    </submittedName>
</protein>
<feature type="domain" description="PucR C-terminal helix-turn-helix" evidence="3">
    <location>
        <begin position="537"/>
        <end position="595"/>
    </location>
</feature>
<dbReference type="InterPro" id="IPR042070">
    <property type="entry name" value="PucR_C-HTH_sf"/>
</dbReference>
<evidence type="ECO:0000259" key="4">
    <source>
        <dbReference type="Pfam" id="PF17853"/>
    </source>
</evidence>
<feature type="domain" description="CdaR GGDEF-like" evidence="4">
    <location>
        <begin position="344"/>
        <end position="484"/>
    </location>
</feature>
<dbReference type="AlphaFoldDB" id="A0AAP8U4D2"/>
<dbReference type="InterPro" id="IPR051448">
    <property type="entry name" value="CdaR-like_regulators"/>
</dbReference>
<feature type="domain" description="Purine catabolism PurC-like" evidence="2">
    <location>
        <begin position="51"/>
        <end position="170"/>
    </location>
</feature>
<dbReference type="Gene3D" id="1.10.10.2840">
    <property type="entry name" value="PucR C-terminal helix-turn-helix domain"/>
    <property type="match status" value="1"/>
</dbReference>
<dbReference type="Pfam" id="PF07905">
    <property type="entry name" value="PucR"/>
    <property type="match status" value="1"/>
</dbReference>
<dbReference type="InterPro" id="IPR012914">
    <property type="entry name" value="PucR_dom"/>
</dbReference>
<sequence length="603" mass="68637">MLIVLSSDARLNSWYGNTLENGAFSLHNKTAEIISTEGVEVEDMEFRIEHLLKMDRLQDAVVLGGKKGLSNVIKGITIMEAPDIADWLKGGEMLLTSLYPIRNYTEEEQREFVSRLADKGVSALMIKNHRFVKKIPDAIVEAGEKSDLPIIQIPQDIPYVDVLYPVMEELFNNQVMKLKYFIEVHDRFTALSLTDAGLESIITTLGELIGNPVAIYDRNFVCMTATSSYTMPTEQQESIVERGKTVETKFPYYWLTAQVTEFESETKLVEQLVVPIRTINHIKVHLVITEVRKQLEELDFIAIENAATALSLELVKQFAVAEVEREFKNDIIDDLLAGKSQMLETVYHRANLIGWDLDRSYAVLLFHVKEEFTSLSQNEMNKPRSSRRLQTKTFSYLHEVVRSHFADGILRRRGDTIILLVPVNQQEGKGKNWLPTVKEKAREIQENIREKAKDIVVQVGIGNVAETVMDISGRYQEAQDALDLGEKLYGKESITAFAELGLFRLLCQFPDPAVLTSFIPPSLSRLVESKNAIKNDLLHTLEVFLEHNQNAAKAAHDLFVHYKTVMYRLERIREITGMDFEDSEEMLGVRVGLKILNLVKTDK</sequence>
<dbReference type="EMBL" id="PRKQ01000020">
    <property type="protein sequence ID" value="PPA93852.1"/>
    <property type="molecule type" value="Genomic_DNA"/>
</dbReference>
<dbReference type="Pfam" id="PF17853">
    <property type="entry name" value="GGDEF_2"/>
    <property type="match status" value="1"/>
</dbReference>
<dbReference type="InterPro" id="IPR025736">
    <property type="entry name" value="PucR_C-HTH_dom"/>
</dbReference>
<dbReference type="PANTHER" id="PTHR33744:SF1">
    <property type="entry name" value="DNA-BINDING TRANSCRIPTIONAL ACTIVATOR ADER"/>
    <property type="match status" value="1"/>
</dbReference>
<proteinExistence type="inferred from homology"/>
<evidence type="ECO:0000256" key="1">
    <source>
        <dbReference type="ARBA" id="ARBA00006754"/>
    </source>
</evidence>
<gene>
    <name evidence="5" type="ORF">C4A77_16230</name>
</gene>
<dbReference type="Pfam" id="PF13556">
    <property type="entry name" value="HTH_30"/>
    <property type="match status" value="1"/>
</dbReference>
<accession>A0AAP8U4D2</accession>